<dbReference type="Proteomes" id="UP001595955">
    <property type="component" value="Unassembled WGS sequence"/>
</dbReference>
<feature type="region of interest" description="Disordered" evidence="1">
    <location>
        <begin position="135"/>
        <end position="156"/>
    </location>
</feature>
<reference evidence="3" key="1">
    <citation type="journal article" date="2019" name="Int. J. Syst. Evol. Microbiol.">
        <title>The Global Catalogue of Microorganisms (GCM) 10K type strain sequencing project: providing services to taxonomists for standard genome sequencing and annotation.</title>
        <authorList>
            <consortium name="The Broad Institute Genomics Platform"/>
            <consortium name="The Broad Institute Genome Sequencing Center for Infectious Disease"/>
            <person name="Wu L."/>
            <person name="Ma J."/>
        </authorList>
    </citation>
    <scope>NUCLEOTIDE SEQUENCE [LARGE SCALE GENOMIC DNA]</scope>
    <source>
        <strain evidence="3">JCM 3369</strain>
    </source>
</reference>
<evidence type="ECO:0000256" key="1">
    <source>
        <dbReference type="SAM" id="MobiDB-lite"/>
    </source>
</evidence>
<keyword evidence="3" id="KW-1185">Reference proteome</keyword>
<name>A0ABV9DAH0_9MICO</name>
<dbReference type="EMBL" id="JBHSGF010000004">
    <property type="protein sequence ID" value="MFC4554893.1"/>
    <property type="molecule type" value="Genomic_DNA"/>
</dbReference>
<dbReference type="RefSeq" id="WP_122823909.1">
    <property type="nucleotide sequence ID" value="NZ_CP033325.1"/>
</dbReference>
<accession>A0ABV9DAH0</accession>
<organism evidence="2 3">
    <name type="scientific">Georgenia faecalis</name>
    <dbReference type="NCBI Taxonomy" id="2483799"/>
    <lineage>
        <taxon>Bacteria</taxon>
        <taxon>Bacillati</taxon>
        <taxon>Actinomycetota</taxon>
        <taxon>Actinomycetes</taxon>
        <taxon>Micrococcales</taxon>
        <taxon>Bogoriellaceae</taxon>
        <taxon>Georgenia</taxon>
    </lineage>
</organism>
<feature type="compositionally biased region" description="Basic and acidic residues" evidence="1">
    <location>
        <begin position="245"/>
        <end position="258"/>
    </location>
</feature>
<protein>
    <submittedName>
        <fullName evidence="2">Uncharacterized protein</fullName>
    </submittedName>
</protein>
<evidence type="ECO:0000313" key="3">
    <source>
        <dbReference type="Proteomes" id="UP001595955"/>
    </source>
</evidence>
<gene>
    <name evidence="2" type="ORF">ACFO3F_06515</name>
</gene>
<evidence type="ECO:0000313" key="2">
    <source>
        <dbReference type="EMBL" id="MFC4554893.1"/>
    </source>
</evidence>
<feature type="compositionally biased region" description="Acidic residues" evidence="1">
    <location>
        <begin position="141"/>
        <end position="156"/>
    </location>
</feature>
<feature type="region of interest" description="Disordered" evidence="1">
    <location>
        <begin position="230"/>
        <end position="258"/>
    </location>
</feature>
<proteinExistence type="predicted"/>
<sequence length="258" mass="26388">MQMLSAADVIRIHEVAMGQLIPAIHNGLPYSGLLRHACWLSYEVGLIADDRLALAPQALSEFSAQIREPGALERLPLARPWKRYVTAVISAGHDAKDVDDLKRSIAAVRRPEITNELEQFLGELLPGFAASSAETTLSASSEDDGGDTDGGGDVDWGEVLEEDVTGAVVGALSGFAAVGVVAVLGGPAGGAATAGATAGAAVVGGVVGSGVEYLERDAVRDAKIAVTESDGNNPWVPGEGADGDGGGRWHDGDGYGFG</sequence>
<comment type="caution">
    <text evidence="2">The sequence shown here is derived from an EMBL/GenBank/DDBJ whole genome shotgun (WGS) entry which is preliminary data.</text>
</comment>